<comment type="caution">
    <text evidence="1">The sequence shown here is derived from an EMBL/GenBank/DDBJ whole genome shotgun (WGS) entry which is preliminary data.</text>
</comment>
<proteinExistence type="predicted"/>
<gene>
    <name evidence="1" type="ORF">LTR37_006171</name>
</gene>
<name>A0ACC3NIC0_9PEZI</name>
<evidence type="ECO:0000313" key="2">
    <source>
        <dbReference type="Proteomes" id="UP001281147"/>
    </source>
</evidence>
<keyword evidence="2" id="KW-1185">Reference proteome</keyword>
<sequence>MTEIVAHPRCYLLEIPPELRLRIYGYVYEERCKCWLVEGDKWKLEGEDRRGPEQAQQLLALMKTCRLINSEATHALYNSVEFIFTIGHAGYSLWEFAASRSLKASMMHVVFKLEPSNYVAEAVGYFCKLLEGNRAMKTCLANRTMAEMKRIIGMEAHARSSGLKALRYLDSGRA</sequence>
<reference evidence="1" key="1">
    <citation type="submission" date="2023-07" db="EMBL/GenBank/DDBJ databases">
        <title>Black Yeasts Isolated from many extreme environments.</title>
        <authorList>
            <person name="Coleine C."/>
            <person name="Stajich J.E."/>
            <person name="Selbmann L."/>
        </authorList>
    </citation>
    <scope>NUCLEOTIDE SEQUENCE</scope>
    <source>
        <strain evidence="1">CCFEE 5714</strain>
    </source>
</reference>
<dbReference type="EMBL" id="JAUTXU010000040">
    <property type="protein sequence ID" value="KAK3716821.1"/>
    <property type="molecule type" value="Genomic_DNA"/>
</dbReference>
<accession>A0ACC3NIC0</accession>
<dbReference type="Proteomes" id="UP001281147">
    <property type="component" value="Unassembled WGS sequence"/>
</dbReference>
<organism evidence="1 2">
    <name type="scientific">Vermiconidia calcicola</name>
    <dbReference type="NCBI Taxonomy" id="1690605"/>
    <lineage>
        <taxon>Eukaryota</taxon>
        <taxon>Fungi</taxon>
        <taxon>Dikarya</taxon>
        <taxon>Ascomycota</taxon>
        <taxon>Pezizomycotina</taxon>
        <taxon>Dothideomycetes</taxon>
        <taxon>Dothideomycetidae</taxon>
        <taxon>Mycosphaerellales</taxon>
        <taxon>Extremaceae</taxon>
        <taxon>Vermiconidia</taxon>
    </lineage>
</organism>
<evidence type="ECO:0000313" key="1">
    <source>
        <dbReference type="EMBL" id="KAK3716821.1"/>
    </source>
</evidence>
<protein>
    <submittedName>
        <fullName evidence="1">Uncharacterized protein</fullName>
    </submittedName>
</protein>